<dbReference type="Gene3D" id="3.40.50.720">
    <property type="entry name" value="NAD(P)-binding Rossmann-like Domain"/>
    <property type="match status" value="1"/>
</dbReference>
<dbReference type="EMBL" id="JBHTBR010000002">
    <property type="protein sequence ID" value="MFC7290004.1"/>
    <property type="molecule type" value="Genomic_DNA"/>
</dbReference>
<gene>
    <name evidence="2" type="primary">rfbG</name>
    <name evidence="2" type="ORF">ACFQS8_00085</name>
</gene>
<dbReference type="RefSeq" id="WP_382164528.1">
    <property type="nucleotide sequence ID" value="NZ_JBHTBR010000002.1"/>
</dbReference>
<dbReference type="PANTHER" id="PTHR43000">
    <property type="entry name" value="DTDP-D-GLUCOSE 4,6-DEHYDRATASE-RELATED"/>
    <property type="match status" value="1"/>
</dbReference>
<dbReference type="InterPro" id="IPR036291">
    <property type="entry name" value="NAD(P)-bd_dom_sf"/>
</dbReference>
<dbReference type="GO" id="GO:0047733">
    <property type="term" value="F:CDP-glucose 4,6-dehydratase activity"/>
    <property type="evidence" value="ECO:0007669"/>
    <property type="project" value="UniProtKB-EC"/>
</dbReference>
<protein>
    <submittedName>
        <fullName evidence="2">CDP-glucose 4,6-dehydratase</fullName>
        <ecNumber evidence="2">4.2.1.45</ecNumber>
    </submittedName>
</protein>
<dbReference type="InterPro" id="IPR013445">
    <property type="entry name" value="CDP_4_6_deHydtase"/>
</dbReference>
<name>A0ABW2IG63_9PROT</name>
<evidence type="ECO:0000313" key="3">
    <source>
        <dbReference type="Proteomes" id="UP001596492"/>
    </source>
</evidence>
<keyword evidence="2" id="KW-0456">Lyase</keyword>
<feature type="domain" description="NAD(P)-binding" evidence="1">
    <location>
        <begin position="11"/>
        <end position="320"/>
    </location>
</feature>
<reference evidence="3" key="1">
    <citation type="journal article" date="2019" name="Int. J. Syst. Evol. Microbiol.">
        <title>The Global Catalogue of Microorganisms (GCM) 10K type strain sequencing project: providing services to taxonomists for standard genome sequencing and annotation.</title>
        <authorList>
            <consortium name="The Broad Institute Genomics Platform"/>
            <consortium name="The Broad Institute Genome Sequencing Center for Infectious Disease"/>
            <person name="Wu L."/>
            <person name="Ma J."/>
        </authorList>
    </citation>
    <scope>NUCLEOTIDE SEQUENCE [LARGE SCALE GENOMIC DNA]</scope>
    <source>
        <strain evidence="3">CCUG 51308</strain>
    </source>
</reference>
<evidence type="ECO:0000259" key="1">
    <source>
        <dbReference type="Pfam" id="PF16363"/>
    </source>
</evidence>
<dbReference type="Gene3D" id="3.90.25.10">
    <property type="entry name" value="UDP-galactose 4-epimerase, domain 1"/>
    <property type="match status" value="1"/>
</dbReference>
<proteinExistence type="predicted"/>
<evidence type="ECO:0000313" key="2">
    <source>
        <dbReference type="EMBL" id="MFC7290004.1"/>
    </source>
</evidence>
<dbReference type="SUPFAM" id="SSF51735">
    <property type="entry name" value="NAD(P)-binding Rossmann-fold domains"/>
    <property type="match status" value="1"/>
</dbReference>
<dbReference type="Pfam" id="PF16363">
    <property type="entry name" value="GDP_Man_Dehyd"/>
    <property type="match status" value="1"/>
</dbReference>
<sequence length="358" mass="39917">MFEYLKGRRVLVTGHTGFCGSWLSLWLKHLGAEVYGLSREPHTTPNLHSLLDVWNDKNSFIGDIGFSGVVGPVMENVKPEIVFHLAAQPIVRQSYVDPIENYRSNVMGTAEVLEAIRQSDSVKAAVMVTTDKVYHNREWIHPYRETDRLGGKDPYSASKAACELVINSYIDTMLDKSKTLCASARGGNIIGGGDWSADRLIPDIVQAVSADTPLIIRNPAATRPWQHVLALCHGYVQLAETLFKGDASKSGSWNFGPIDETAISTLQIVDAFGKYWKKPKVDIQGSPLHEAQRLALDSSKARIDLKWTPAWSTQEGIAKTVEWYKEYHHSGKDMQAFCEKQIIEYQKTLKLNSKIAGT</sequence>
<comment type="caution">
    <text evidence="2">The sequence shown here is derived from an EMBL/GenBank/DDBJ whole genome shotgun (WGS) entry which is preliminary data.</text>
</comment>
<dbReference type="Proteomes" id="UP001596492">
    <property type="component" value="Unassembled WGS sequence"/>
</dbReference>
<organism evidence="2 3">
    <name type="scientific">Hirschia litorea</name>
    <dbReference type="NCBI Taxonomy" id="1199156"/>
    <lineage>
        <taxon>Bacteria</taxon>
        <taxon>Pseudomonadati</taxon>
        <taxon>Pseudomonadota</taxon>
        <taxon>Alphaproteobacteria</taxon>
        <taxon>Hyphomonadales</taxon>
        <taxon>Hyphomonadaceae</taxon>
        <taxon>Hirschia</taxon>
    </lineage>
</organism>
<dbReference type="NCBIfam" id="TIGR02622">
    <property type="entry name" value="CDP_4_6_dhtase"/>
    <property type="match status" value="1"/>
</dbReference>
<keyword evidence="3" id="KW-1185">Reference proteome</keyword>
<dbReference type="InterPro" id="IPR016040">
    <property type="entry name" value="NAD(P)-bd_dom"/>
</dbReference>
<dbReference type="EC" id="4.2.1.45" evidence="2"/>
<accession>A0ABW2IG63</accession>